<proteinExistence type="predicted"/>
<dbReference type="PRINTS" id="PR01434">
    <property type="entry name" value="NADHDHGNASE5"/>
</dbReference>
<comment type="subcellular location">
    <subcellularLocation>
        <location evidence="1">Endomembrane system</location>
        <topology evidence="1">Multi-pass membrane protein</topology>
    </subcellularLocation>
    <subcellularLocation>
        <location evidence="5">Membrane</location>
        <topology evidence="5">Multi-pass membrane protein</topology>
    </subcellularLocation>
</comment>
<dbReference type="AlphaFoldDB" id="A0A852X2M4"/>
<dbReference type="Proteomes" id="UP000592181">
    <property type="component" value="Unassembled WGS sequence"/>
</dbReference>
<dbReference type="InterPro" id="IPR001750">
    <property type="entry name" value="ND/Mrp_TM"/>
</dbReference>
<evidence type="ECO:0000256" key="2">
    <source>
        <dbReference type="ARBA" id="ARBA00022692"/>
    </source>
</evidence>
<comment type="caution">
    <text evidence="8">The sequence shown here is derived from an EMBL/GenBank/DDBJ whole genome shotgun (WGS) entry which is preliminary data.</text>
</comment>
<feature type="transmembrane region" description="Helical" evidence="6">
    <location>
        <begin position="592"/>
        <end position="611"/>
    </location>
</feature>
<keyword evidence="4 6" id="KW-0472">Membrane</keyword>
<feature type="transmembrane region" description="Helical" evidence="6">
    <location>
        <begin position="141"/>
        <end position="159"/>
    </location>
</feature>
<dbReference type="RefSeq" id="WP_179462546.1">
    <property type="nucleotide sequence ID" value="NZ_JACBZX010000001.1"/>
</dbReference>
<feature type="transmembrane region" description="Helical" evidence="6">
    <location>
        <begin position="420"/>
        <end position="440"/>
    </location>
</feature>
<dbReference type="PANTHER" id="PTHR42829:SF2">
    <property type="entry name" value="NADH-UBIQUINONE OXIDOREDUCTASE CHAIN 5"/>
    <property type="match status" value="1"/>
</dbReference>
<feature type="transmembrane region" description="Helical" evidence="6">
    <location>
        <begin position="493"/>
        <end position="513"/>
    </location>
</feature>
<keyword evidence="3 6" id="KW-1133">Transmembrane helix</keyword>
<evidence type="ECO:0000313" key="9">
    <source>
        <dbReference type="Proteomes" id="UP000592181"/>
    </source>
</evidence>
<dbReference type="Pfam" id="PF00361">
    <property type="entry name" value="Proton_antipo_M"/>
    <property type="match status" value="1"/>
</dbReference>
<evidence type="ECO:0000256" key="6">
    <source>
        <dbReference type="SAM" id="Phobius"/>
    </source>
</evidence>
<dbReference type="GO" id="GO:0016020">
    <property type="term" value="C:membrane"/>
    <property type="evidence" value="ECO:0007669"/>
    <property type="project" value="UniProtKB-SubCell"/>
</dbReference>
<organism evidence="8 9">
    <name type="scientific">Janibacter alkaliphilus</name>
    <dbReference type="NCBI Taxonomy" id="1069963"/>
    <lineage>
        <taxon>Bacteria</taxon>
        <taxon>Bacillati</taxon>
        <taxon>Actinomycetota</taxon>
        <taxon>Actinomycetes</taxon>
        <taxon>Micrococcales</taxon>
        <taxon>Intrasporangiaceae</taxon>
        <taxon>Janibacter</taxon>
    </lineage>
</organism>
<dbReference type="EMBL" id="JACBZX010000001">
    <property type="protein sequence ID" value="NYG37129.1"/>
    <property type="molecule type" value="Genomic_DNA"/>
</dbReference>
<evidence type="ECO:0000256" key="4">
    <source>
        <dbReference type="ARBA" id="ARBA00023136"/>
    </source>
</evidence>
<evidence type="ECO:0000256" key="1">
    <source>
        <dbReference type="ARBA" id="ARBA00004127"/>
    </source>
</evidence>
<feature type="domain" description="NADH:quinone oxidoreductase/Mrp antiporter transmembrane" evidence="7">
    <location>
        <begin position="134"/>
        <end position="414"/>
    </location>
</feature>
<dbReference type="GO" id="GO:0015990">
    <property type="term" value="P:electron transport coupled proton transport"/>
    <property type="evidence" value="ECO:0007669"/>
    <property type="project" value="TreeGrafter"/>
</dbReference>
<feature type="transmembrane region" description="Helical" evidence="6">
    <location>
        <begin position="379"/>
        <end position="400"/>
    </location>
</feature>
<accession>A0A852X2M4</accession>
<evidence type="ECO:0000313" key="8">
    <source>
        <dbReference type="EMBL" id="NYG37129.1"/>
    </source>
</evidence>
<feature type="transmembrane region" description="Helical" evidence="6">
    <location>
        <begin position="252"/>
        <end position="275"/>
    </location>
</feature>
<protein>
    <submittedName>
        <fullName evidence="8">NADH-quinone oxidoreductase subunit L</fullName>
    </submittedName>
</protein>
<keyword evidence="9" id="KW-1185">Reference proteome</keyword>
<feature type="transmembrane region" description="Helical" evidence="6">
    <location>
        <begin position="86"/>
        <end position="105"/>
    </location>
</feature>
<keyword evidence="2 5" id="KW-0812">Transmembrane</keyword>
<dbReference type="GO" id="GO:0003954">
    <property type="term" value="F:NADH dehydrogenase activity"/>
    <property type="evidence" value="ECO:0007669"/>
    <property type="project" value="TreeGrafter"/>
</dbReference>
<name>A0A852X2M4_9MICO</name>
<reference evidence="8 9" key="1">
    <citation type="submission" date="2020-07" db="EMBL/GenBank/DDBJ databases">
        <title>Sequencing the genomes of 1000 actinobacteria strains.</title>
        <authorList>
            <person name="Klenk H.-P."/>
        </authorList>
    </citation>
    <scope>NUCLEOTIDE SEQUENCE [LARGE SCALE GENOMIC DNA]</scope>
    <source>
        <strain evidence="8 9">DSM 24723</strain>
    </source>
</reference>
<feature type="transmembrane region" description="Helical" evidence="6">
    <location>
        <begin position="171"/>
        <end position="193"/>
    </location>
</feature>
<dbReference type="InterPro" id="IPR003945">
    <property type="entry name" value="NU5C-like"/>
</dbReference>
<dbReference type="GO" id="GO:0012505">
    <property type="term" value="C:endomembrane system"/>
    <property type="evidence" value="ECO:0007669"/>
    <property type="project" value="UniProtKB-SubCell"/>
</dbReference>
<dbReference type="PANTHER" id="PTHR42829">
    <property type="entry name" value="NADH-UBIQUINONE OXIDOREDUCTASE CHAIN 5"/>
    <property type="match status" value="1"/>
</dbReference>
<feature type="transmembrane region" description="Helical" evidence="6">
    <location>
        <begin position="461"/>
        <end position="481"/>
    </location>
</feature>
<dbReference type="GO" id="GO:0042773">
    <property type="term" value="P:ATP synthesis coupled electron transport"/>
    <property type="evidence" value="ECO:0007669"/>
    <property type="project" value="InterPro"/>
</dbReference>
<dbReference type="Gene3D" id="1.20.5.2700">
    <property type="match status" value="1"/>
</dbReference>
<evidence type="ECO:0000256" key="5">
    <source>
        <dbReference type="RuleBase" id="RU000320"/>
    </source>
</evidence>
<dbReference type="GO" id="GO:0008137">
    <property type="term" value="F:NADH dehydrogenase (ubiquinone) activity"/>
    <property type="evidence" value="ECO:0007669"/>
    <property type="project" value="InterPro"/>
</dbReference>
<evidence type="ECO:0000259" key="7">
    <source>
        <dbReference type="Pfam" id="PF00361"/>
    </source>
</evidence>
<feature type="transmembrane region" description="Helical" evidence="6">
    <location>
        <begin position="117"/>
        <end position="135"/>
    </location>
</feature>
<sequence>MTWALVGLPAVTAVLALGSRRSGLASLVALLGALATTVVAALGLAEVGPAPASDPFADNAARPVPGGGYPFGDLDLPLTTALSPTSALLALLVAVIVLAVQTYAVWSLGDDDRRRSFHATVALFAAAMLLLVVSSDLVLTLVGWEVMGWCSYLLIGHWSRREAPRRAAHKAFLVTRLADVALVLGVTLLVAEAGSTARAAVLDTWTGDEVSPALRSTALVLVVVGVLGKSAQLPFQDWLADAMAGPTPASALIHAATMVAAGTVLLAQLLPLLLLAEPARLLLALSAGLTMVLAALLALLQRDLKRMLAWSTVSQVSLMLLPLAAAGAGVAAGAALLHLYAHAIAKALLFLTLGWLVATRGGTGAERLVGAARQHRAALAGWVLGLASIAGVPLLVGGISKERIVASVQVSDAPTASGPVLVAILLSAVLTAAYATRALLVATADPASHDGTRQQAVMPRAVALVLLVLTALTVIGGWVLVDDALPEAAHAGLPLIAGVVVLVLLGAALGWLVHADPRAHRLITGRVGDVAAAGLHADHAYRRLVARPVLALSGLVRFLDREVLESYVHAVGWGAQGTAGLGERSQRRGRPATGVLLVGAGALLVVTLGVIW</sequence>
<evidence type="ECO:0000256" key="3">
    <source>
        <dbReference type="ARBA" id="ARBA00022989"/>
    </source>
</evidence>
<gene>
    <name evidence="8" type="ORF">BJY28_001598</name>
</gene>
<feature type="transmembrane region" description="Helical" evidence="6">
    <location>
        <begin position="307"/>
        <end position="333"/>
    </location>
</feature>
<feature type="transmembrane region" description="Helical" evidence="6">
    <location>
        <begin position="281"/>
        <end position="300"/>
    </location>
</feature>